<dbReference type="InterPro" id="IPR032675">
    <property type="entry name" value="LRR_dom_sf"/>
</dbReference>
<dbReference type="PANTHER" id="PTHR47186:SF58">
    <property type="entry name" value="NB-ARC DOMAIN-CONTAINING PROTEIN"/>
    <property type="match status" value="1"/>
</dbReference>
<reference evidence="4 5" key="1">
    <citation type="submission" date="2018-05" db="EMBL/GenBank/DDBJ databases">
        <authorList>
            <person name="Thind KAUR A."/>
        </authorList>
    </citation>
    <scope>NUCLEOTIDE SEQUENCE [LARGE SCALE GENOMIC DNA]</scope>
</reference>
<evidence type="ECO:0000259" key="2">
    <source>
        <dbReference type="Pfam" id="PF23598"/>
    </source>
</evidence>
<organism evidence="4 5">
    <name type="scientific">Triticum aestivum</name>
    <name type="common">Wheat</name>
    <dbReference type="NCBI Taxonomy" id="4565"/>
    <lineage>
        <taxon>Eukaryota</taxon>
        <taxon>Viridiplantae</taxon>
        <taxon>Streptophyta</taxon>
        <taxon>Embryophyta</taxon>
        <taxon>Tracheophyta</taxon>
        <taxon>Spermatophyta</taxon>
        <taxon>Magnoliopsida</taxon>
        <taxon>Liliopsida</taxon>
        <taxon>Poales</taxon>
        <taxon>Poaceae</taxon>
        <taxon>BOP clade</taxon>
        <taxon>Pooideae</taxon>
        <taxon>Triticodae</taxon>
        <taxon>Triticeae</taxon>
        <taxon>Triticinae</taxon>
        <taxon>Triticum</taxon>
    </lineage>
</organism>
<protein>
    <submittedName>
        <fullName evidence="4">Uncharacterized protein</fullName>
    </submittedName>
</protein>
<dbReference type="EMBL" id="LS480641">
    <property type="protein sequence ID" value="SPT15448.1"/>
    <property type="molecule type" value="Genomic_DNA"/>
</dbReference>
<dbReference type="Pfam" id="PF23598">
    <property type="entry name" value="LRR_14"/>
    <property type="match status" value="1"/>
</dbReference>
<dbReference type="Pfam" id="PF25019">
    <property type="entry name" value="LRR_R13L1-DRL21"/>
    <property type="match status" value="1"/>
</dbReference>
<dbReference type="AlphaFoldDB" id="A0A7H4LA10"/>
<dbReference type="Gene3D" id="3.80.10.10">
    <property type="entry name" value="Ribonuclease Inhibitor"/>
    <property type="match status" value="2"/>
</dbReference>
<dbReference type="InterPro" id="IPR055414">
    <property type="entry name" value="LRR_R13L4/SHOC2-like"/>
</dbReference>
<feature type="domain" description="R13L1/DRL21-like LRR repeat region" evidence="3">
    <location>
        <begin position="154"/>
        <end position="223"/>
    </location>
</feature>
<evidence type="ECO:0000313" key="5">
    <source>
        <dbReference type="Proteomes" id="UP000280104"/>
    </source>
</evidence>
<dbReference type="Proteomes" id="UP000280104">
    <property type="component" value="Chromosome II"/>
</dbReference>
<accession>A0A7H4LA10</accession>
<name>A0A7H4LA10_WHEAT</name>
<keyword evidence="1" id="KW-0677">Repeat</keyword>
<evidence type="ECO:0000313" key="4">
    <source>
        <dbReference type="EMBL" id="SPT15448.1"/>
    </source>
</evidence>
<sequence>MLFGKMDEGFVKIFGDFFGEAITLRVLHLPIMLCPVESMLHNFPGLVHLRYLCLGTSKSQMHLPPNISKFYHLRVLDLELWNGSRDFPKDMSNLAKLCHFYVPSDDQLHSEIYNVGKLKLLEELKVFQVNKNSEGFEPKQLKHLTKLREVEPGVEAVVLERLQPHGDIQVLCIRGHGGPSCPTWLGDDFTVEALQFLYLDGVSWDVFPSLGKAWDLRELRLEDITGPKEFIIEESFCMLIKLELISLGSFRKWLYPAKEGSSLGGDLLPLDTHMFPLLQVLIIRDCSKLLGFPFSNHIVSPDWFPKLQELEVLYCPEFSSVIPISWIESLCSVTMKSVKMLKEFTYSKSSNGAEVEIIGESDLHSIDQVLIFDKETCLEKLTLNRCPRLELKHLLMLTSLKTLFVFHSDALVGPLGGQGDVEWQLPIEHMRIWDLNGNSGEELTDLLPHLPKLSKLEIDECKT</sequence>
<gene>
    <name evidence="4" type="ORF">CAMPLR22A2D_LOCUS36</name>
</gene>
<dbReference type="PANTHER" id="PTHR47186">
    <property type="entry name" value="LEUCINE-RICH REPEAT-CONTAINING PROTEIN 57"/>
    <property type="match status" value="1"/>
</dbReference>
<evidence type="ECO:0000256" key="1">
    <source>
        <dbReference type="ARBA" id="ARBA00022737"/>
    </source>
</evidence>
<feature type="domain" description="Disease resistance R13L4/SHOC-2-like LRR" evidence="2">
    <location>
        <begin position="23"/>
        <end position="151"/>
    </location>
</feature>
<dbReference type="InterPro" id="IPR056789">
    <property type="entry name" value="LRR_R13L1-DRL21"/>
</dbReference>
<dbReference type="SUPFAM" id="SSF52058">
    <property type="entry name" value="L domain-like"/>
    <property type="match status" value="1"/>
</dbReference>
<proteinExistence type="predicted"/>
<evidence type="ECO:0000259" key="3">
    <source>
        <dbReference type="Pfam" id="PF25019"/>
    </source>
</evidence>